<organism evidence="2 3">
    <name type="scientific">Arthrobacter subterraneus</name>
    <dbReference type="NCBI Taxonomy" id="335973"/>
    <lineage>
        <taxon>Bacteria</taxon>
        <taxon>Bacillati</taxon>
        <taxon>Actinomycetota</taxon>
        <taxon>Actinomycetes</taxon>
        <taxon>Micrococcales</taxon>
        <taxon>Micrococcaceae</taxon>
        <taxon>Arthrobacter</taxon>
    </lineage>
</organism>
<evidence type="ECO:0000313" key="2">
    <source>
        <dbReference type="EMBL" id="SDI65688.1"/>
    </source>
</evidence>
<dbReference type="OrthoDB" id="9942663at2"/>
<dbReference type="EMBL" id="FNDT01000017">
    <property type="protein sequence ID" value="SDI65688.1"/>
    <property type="molecule type" value="Genomic_DNA"/>
</dbReference>
<accession>A0A1G8MCL7</accession>
<sequence length="78" mass="8467">MTLLANRPVKTVDTQFPEQLPPNGGTYVTTRTRPVITGSYVTTENGGTVPAGAIRGRYVSLGHRQGFGDREGRYTDRG</sequence>
<evidence type="ECO:0000313" key="3">
    <source>
        <dbReference type="Proteomes" id="UP000199258"/>
    </source>
</evidence>
<proteinExistence type="predicted"/>
<gene>
    <name evidence="2" type="ORF">SAMN04488693_11732</name>
</gene>
<reference evidence="2 3" key="1">
    <citation type="submission" date="2016-10" db="EMBL/GenBank/DDBJ databases">
        <authorList>
            <person name="de Groot N.N."/>
        </authorList>
    </citation>
    <scope>NUCLEOTIDE SEQUENCE [LARGE SCALE GENOMIC DNA]</scope>
    <source>
        <strain evidence="2 3">NP_1H</strain>
    </source>
</reference>
<keyword evidence="3" id="KW-1185">Reference proteome</keyword>
<evidence type="ECO:0000256" key="1">
    <source>
        <dbReference type="SAM" id="MobiDB-lite"/>
    </source>
</evidence>
<feature type="region of interest" description="Disordered" evidence="1">
    <location>
        <begin position="1"/>
        <end position="30"/>
    </location>
</feature>
<dbReference type="Proteomes" id="UP000199258">
    <property type="component" value="Unassembled WGS sequence"/>
</dbReference>
<dbReference type="RefSeq" id="WP_090587714.1">
    <property type="nucleotide sequence ID" value="NZ_FNDT01000017.1"/>
</dbReference>
<dbReference type="AlphaFoldDB" id="A0A1G8MCL7"/>
<protein>
    <submittedName>
        <fullName evidence="2">Uncharacterized protein</fullName>
    </submittedName>
</protein>
<name>A0A1G8MCL7_9MICC</name>